<dbReference type="InterPro" id="IPR050742">
    <property type="entry name" value="Helicase_Restrict-Modif_Enz"/>
</dbReference>
<dbReference type="InterPro" id="IPR027417">
    <property type="entry name" value="P-loop_NTPase"/>
</dbReference>
<keyword evidence="3" id="KW-0540">Nuclease</keyword>
<dbReference type="PANTHER" id="PTHR47396">
    <property type="entry name" value="TYPE I RESTRICTION ENZYME ECOKI R PROTEIN"/>
    <property type="match status" value="1"/>
</dbReference>
<dbReference type="PANTHER" id="PTHR47396:SF1">
    <property type="entry name" value="ATP-DEPENDENT HELICASE IRC3-RELATED"/>
    <property type="match status" value="1"/>
</dbReference>
<keyword evidence="4" id="KW-1185">Reference proteome</keyword>
<dbReference type="Gene3D" id="3.40.50.300">
    <property type="entry name" value="P-loop containing nucleotide triphosphate hydrolases"/>
    <property type="match status" value="2"/>
</dbReference>
<comment type="caution">
    <text evidence="3">The sequence shown here is derived from an EMBL/GenBank/DDBJ whole genome shotgun (WGS) entry which is preliminary data.</text>
</comment>
<protein>
    <submittedName>
        <fullName evidence="3">Restriction endonuclease</fullName>
    </submittedName>
</protein>
<dbReference type="Pfam" id="PF04851">
    <property type="entry name" value="ResIII"/>
    <property type="match status" value="1"/>
</dbReference>
<feature type="domain" description="Helicase/UvrB N-terminal" evidence="2">
    <location>
        <begin position="161"/>
        <end position="328"/>
    </location>
</feature>
<name>A0ABT2QTZ2_9GAMM</name>
<evidence type="ECO:0000256" key="1">
    <source>
        <dbReference type="SAM" id="MobiDB-lite"/>
    </source>
</evidence>
<dbReference type="RefSeq" id="WP_262459213.1">
    <property type="nucleotide sequence ID" value="NZ_ARXS01000001.1"/>
</dbReference>
<dbReference type="EMBL" id="ARXS01000001">
    <property type="protein sequence ID" value="MCU5780990.1"/>
    <property type="molecule type" value="Genomic_DNA"/>
</dbReference>
<organism evidence="3 4">
    <name type="scientific">Alloalcanivorax balearicus MACL04</name>
    <dbReference type="NCBI Taxonomy" id="1177182"/>
    <lineage>
        <taxon>Bacteria</taxon>
        <taxon>Pseudomonadati</taxon>
        <taxon>Pseudomonadota</taxon>
        <taxon>Gammaproteobacteria</taxon>
        <taxon>Oceanospirillales</taxon>
        <taxon>Alcanivoracaceae</taxon>
        <taxon>Alloalcanivorax</taxon>
    </lineage>
</organism>
<proteinExistence type="predicted"/>
<dbReference type="InterPro" id="IPR006935">
    <property type="entry name" value="Helicase/UvrB_N"/>
</dbReference>
<keyword evidence="3" id="KW-0255">Endonuclease</keyword>
<evidence type="ECO:0000313" key="4">
    <source>
        <dbReference type="Proteomes" id="UP001064106"/>
    </source>
</evidence>
<reference evidence="3" key="1">
    <citation type="submission" date="2012-09" db="EMBL/GenBank/DDBJ databases">
        <title>Genome Sequence of alkane-degrading Bacterium Alcanivorax balearicus MACL04.</title>
        <authorList>
            <person name="Lai Q."/>
            <person name="Shao Z."/>
        </authorList>
    </citation>
    <scope>NUCLEOTIDE SEQUENCE</scope>
    <source>
        <strain evidence="3">MACL04</strain>
    </source>
</reference>
<evidence type="ECO:0000259" key="2">
    <source>
        <dbReference type="Pfam" id="PF04851"/>
    </source>
</evidence>
<accession>A0ABT2QTZ2</accession>
<evidence type="ECO:0000313" key="3">
    <source>
        <dbReference type="EMBL" id="MCU5780990.1"/>
    </source>
</evidence>
<dbReference type="Proteomes" id="UP001064106">
    <property type="component" value="Unassembled WGS sequence"/>
</dbReference>
<sequence>MSDQFFAQPILNSPYEYPAQHWELDDSGQPTQKIVPSRRRADFITPIPKPRKKKGEQEQTGLLFDEGKGLSTDEQAYDHTAIINAVRQEVDAWRKLPPSHWRVSPETARLLEHWRNHKFAGIRPFFCQVEAAETAIWLTEVAPQLGKNGERFLDHLKKASNEANPGLMRLALKLATGAGKTTVMAMLIAWQTVNAVRHPQSKKFTRGFLLVAPGLTIKDRLRVLLPNDADSYYASREIVPRDMLADLDKAKVVITNYHAFKLREKLFAGSDGKNALKPAGRALLKGRTGDDLNTLETEGQMLQRVMPELMGLKNILVINDEAHHCYREKPASDDDFIDDKGNPLTGDDLKAAKEHVKDENEAARLWISGLDAVNRKLGLQQVIDLSATPFFLAGSGYVEGTLFPWTMSDFSLMDAIECGIVKLPRVPVADNIPGAEMPIYRELWKHIGKKMPKKGRRKNAQLDPLAIPVELQTALEALYGHYLKTFEAWKQAGIHVPPCFIVVCNNTATSKLVFDYISGFERTNEDGSITRVPGRLELFRNFDEHGEPLARPNTLLIDSEQLESGEALDDNFRGMAADEIERFKREIIERTGNRRQAENLSDSDLLREVMNTVGKQGRLGEQIRCVVSVSMLTEGWDANTVTHILGVRAFGTQLLCEQVIGRALRRQSYELNEQGLFDVEYADVFGIPFDFTAKPVIVTPPKPRETVMVKALRPERDHLEIRFPRVQGYRVELPEEQLEAEFNNDHHLALTPDMVGATKTHNAGIIGEAVELDIKHLGDVRQSTLLMELTKHLLFQQWRDQGEEAPIALFGQLKRIVRQWLDECLECKGGTYPAQLMYRELADMACQRITKGITAKELKKGRQVKAILDPFNPTGSTAHVRFNTSRPGNERWETLGVENQPKNQVNWVILDSGWEGEFCRVAESHPRVLGYTKNHNLGLEVPYRFGSANRLYIPDFIVQVDDGHCKGDPLNLIVEIKGYRGEDAKEKKSTMDTYWIPGVNHLGTHGRWAFAEFGDVYEMQEDFAKEVEAKFNQMIEAAVPAPGNKEN</sequence>
<gene>
    <name evidence="3" type="ORF">MA04_00290</name>
</gene>
<dbReference type="SUPFAM" id="SSF52540">
    <property type="entry name" value="P-loop containing nucleoside triphosphate hydrolases"/>
    <property type="match status" value="1"/>
</dbReference>
<dbReference type="GO" id="GO:0004519">
    <property type="term" value="F:endonuclease activity"/>
    <property type="evidence" value="ECO:0007669"/>
    <property type="project" value="UniProtKB-KW"/>
</dbReference>
<keyword evidence="3" id="KW-0378">Hydrolase</keyword>
<feature type="region of interest" description="Disordered" evidence="1">
    <location>
        <begin position="25"/>
        <end position="59"/>
    </location>
</feature>
<dbReference type="NCBIfam" id="NF046055">
    <property type="entry name" value="restr_BPTD_3080"/>
    <property type="match status" value="1"/>
</dbReference>